<dbReference type="SUPFAM" id="SSF47384">
    <property type="entry name" value="Homodimeric domain of signal transducing histidine kinase"/>
    <property type="match status" value="1"/>
</dbReference>
<keyword evidence="7" id="KW-0067">ATP-binding</keyword>
<reference evidence="10 11" key="1">
    <citation type="submission" date="2023-07" db="EMBL/GenBank/DDBJ databases">
        <title>Sorghum-associated microbial communities from plants grown in Nebraska, USA.</title>
        <authorList>
            <person name="Schachtman D."/>
        </authorList>
    </citation>
    <scope>NUCLEOTIDE SEQUENCE [LARGE SCALE GENOMIC DNA]</scope>
    <source>
        <strain evidence="10 11">BE313</strain>
    </source>
</reference>
<evidence type="ECO:0000256" key="3">
    <source>
        <dbReference type="ARBA" id="ARBA00022553"/>
    </source>
</evidence>
<dbReference type="EC" id="2.7.13.3" evidence="2"/>
<evidence type="ECO:0000256" key="4">
    <source>
        <dbReference type="ARBA" id="ARBA00022679"/>
    </source>
</evidence>
<dbReference type="InterPro" id="IPR036890">
    <property type="entry name" value="HATPase_C_sf"/>
</dbReference>
<evidence type="ECO:0000256" key="1">
    <source>
        <dbReference type="ARBA" id="ARBA00000085"/>
    </source>
</evidence>
<sequence>MWKAVQRRGWWLLAWCLLTALGSLALARLELAQLRDAFETDARIAHRLLSQRAVQHDAVLAMLALVQPAGASGLSAAPEQRLASVYPQILGVQHRAPNTSWPDAALTTAEERSRRSHQVVLASAHLAQGHFQLLLAADPNSYALRIDARSMVPWSEWPMPADTSPVRLVLEQAGQEFVVQPGRIGDGGWRFEFHKHLATDSQPFDVAALRQVGWNELPWSRMLAWAVAMAAVLVALRALQRQRNERRRAQELLRLGQVARLNTLGELAAGMAHELNQPLTAMLANTQAASRLLDEDPPELSTARSAMAQAVEQARRASSVVGRLRRAVERPDLAGPLQPVNLQDAVNDALYLLEPECTRREVHPSVHSSLPNISVLAEPVALEQIVHNLLMNALQALEQLPPAERRLTLSITADPQHGRLTVQDSGPGIPPEVLPRIFEPFFSTRHGGLGLGLNLCESLASGMGGTLEASNVAPHGAALRLSLPLAP</sequence>
<evidence type="ECO:0000256" key="2">
    <source>
        <dbReference type="ARBA" id="ARBA00012438"/>
    </source>
</evidence>
<keyword evidence="11" id="KW-1185">Reference proteome</keyword>
<evidence type="ECO:0000259" key="9">
    <source>
        <dbReference type="PROSITE" id="PS50109"/>
    </source>
</evidence>
<dbReference type="SUPFAM" id="SSF55874">
    <property type="entry name" value="ATPase domain of HSP90 chaperone/DNA topoisomerase II/histidine kinase"/>
    <property type="match status" value="1"/>
</dbReference>
<dbReference type="PRINTS" id="PR00344">
    <property type="entry name" value="BCTRLSENSOR"/>
</dbReference>
<dbReference type="SMART" id="SM00388">
    <property type="entry name" value="HisKA"/>
    <property type="match status" value="1"/>
</dbReference>
<proteinExistence type="predicted"/>
<dbReference type="Gene3D" id="1.10.287.130">
    <property type="match status" value="1"/>
</dbReference>
<dbReference type="InterPro" id="IPR036097">
    <property type="entry name" value="HisK_dim/P_sf"/>
</dbReference>
<dbReference type="InterPro" id="IPR004358">
    <property type="entry name" value="Sig_transdc_His_kin-like_C"/>
</dbReference>
<evidence type="ECO:0000256" key="6">
    <source>
        <dbReference type="ARBA" id="ARBA00022777"/>
    </source>
</evidence>
<dbReference type="Gene3D" id="3.30.565.10">
    <property type="entry name" value="Histidine kinase-like ATPase, C-terminal domain"/>
    <property type="match status" value="1"/>
</dbReference>
<keyword evidence="8" id="KW-0902">Two-component regulatory system</keyword>
<dbReference type="PANTHER" id="PTHR43065:SF46">
    <property type="entry name" value="C4-DICARBOXYLATE TRANSPORT SENSOR PROTEIN DCTB"/>
    <property type="match status" value="1"/>
</dbReference>
<protein>
    <recommendedName>
        <fullName evidence="2">histidine kinase</fullName>
        <ecNumber evidence="2">2.7.13.3</ecNumber>
    </recommendedName>
</protein>
<dbReference type="PROSITE" id="PS50109">
    <property type="entry name" value="HIS_KIN"/>
    <property type="match status" value="1"/>
</dbReference>
<comment type="catalytic activity">
    <reaction evidence="1">
        <text>ATP + protein L-histidine = ADP + protein N-phospho-L-histidine.</text>
        <dbReference type="EC" id="2.7.13.3"/>
    </reaction>
</comment>
<feature type="domain" description="Histidine kinase" evidence="9">
    <location>
        <begin position="270"/>
        <end position="487"/>
    </location>
</feature>
<dbReference type="Pfam" id="PF02518">
    <property type="entry name" value="HATPase_c"/>
    <property type="match status" value="1"/>
</dbReference>
<dbReference type="PANTHER" id="PTHR43065">
    <property type="entry name" value="SENSOR HISTIDINE KINASE"/>
    <property type="match status" value="1"/>
</dbReference>
<evidence type="ECO:0000256" key="7">
    <source>
        <dbReference type="ARBA" id="ARBA00022840"/>
    </source>
</evidence>
<dbReference type="CDD" id="cd00082">
    <property type="entry name" value="HisKA"/>
    <property type="match status" value="1"/>
</dbReference>
<dbReference type="CDD" id="cd00075">
    <property type="entry name" value="HATPase"/>
    <property type="match status" value="1"/>
</dbReference>
<evidence type="ECO:0000313" key="10">
    <source>
        <dbReference type="EMBL" id="MDR7379061.1"/>
    </source>
</evidence>
<evidence type="ECO:0000256" key="5">
    <source>
        <dbReference type="ARBA" id="ARBA00022741"/>
    </source>
</evidence>
<dbReference type="EMBL" id="JAVDXT010000004">
    <property type="protein sequence ID" value="MDR7379061.1"/>
    <property type="molecule type" value="Genomic_DNA"/>
</dbReference>
<organism evidence="10 11">
    <name type="scientific">Rhodoferax ferrireducens</name>
    <dbReference type="NCBI Taxonomy" id="192843"/>
    <lineage>
        <taxon>Bacteria</taxon>
        <taxon>Pseudomonadati</taxon>
        <taxon>Pseudomonadota</taxon>
        <taxon>Betaproteobacteria</taxon>
        <taxon>Burkholderiales</taxon>
        <taxon>Comamonadaceae</taxon>
        <taxon>Rhodoferax</taxon>
    </lineage>
</organism>
<evidence type="ECO:0000256" key="8">
    <source>
        <dbReference type="ARBA" id="ARBA00023012"/>
    </source>
</evidence>
<gene>
    <name evidence="10" type="ORF">J2X19_003755</name>
</gene>
<dbReference type="RefSeq" id="WP_310375438.1">
    <property type="nucleotide sequence ID" value="NZ_JAVDXT010000004.1"/>
</dbReference>
<dbReference type="GO" id="GO:0016301">
    <property type="term" value="F:kinase activity"/>
    <property type="evidence" value="ECO:0007669"/>
    <property type="project" value="UniProtKB-KW"/>
</dbReference>
<dbReference type="Pfam" id="PF00512">
    <property type="entry name" value="HisKA"/>
    <property type="match status" value="1"/>
</dbReference>
<keyword evidence="5" id="KW-0547">Nucleotide-binding</keyword>
<dbReference type="InterPro" id="IPR003661">
    <property type="entry name" value="HisK_dim/P_dom"/>
</dbReference>
<comment type="caution">
    <text evidence="10">The sequence shown here is derived from an EMBL/GenBank/DDBJ whole genome shotgun (WGS) entry which is preliminary data.</text>
</comment>
<keyword evidence="4" id="KW-0808">Transferase</keyword>
<dbReference type="Proteomes" id="UP001180487">
    <property type="component" value="Unassembled WGS sequence"/>
</dbReference>
<dbReference type="InterPro" id="IPR005467">
    <property type="entry name" value="His_kinase_dom"/>
</dbReference>
<evidence type="ECO:0000313" key="11">
    <source>
        <dbReference type="Proteomes" id="UP001180487"/>
    </source>
</evidence>
<dbReference type="InterPro" id="IPR003594">
    <property type="entry name" value="HATPase_dom"/>
</dbReference>
<keyword evidence="6 10" id="KW-0418">Kinase</keyword>
<name>A0ABU2CCP5_9BURK</name>
<accession>A0ABU2CCP5</accession>
<dbReference type="SMART" id="SM00387">
    <property type="entry name" value="HATPase_c"/>
    <property type="match status" value="1"/>
</dbReference>
<keyword evidence="3" id="KW-0597">Phosphoprotein</keyword>